<dbReference type="Proteomes" id="UP000612899">
    <property type="component" value="Unassembled WGS sequence"/>
</dbReference>
<dbReference type="EMBL" id="BONY01000061">
    <property type="protein sequence ID" value="GIH09108.1"/>
    <property type="molecule type" value="Genomic_DNA"/>
</dbReference>
<protein>
    <submittedName>
        <fullName evidence="2">Uncharacterized protein</fullName>
    </submittedName>
</protein>
<reference evidence="2" key="1">
    <citation type="submission" date="2021-01" db="EMBL/GenBank/DDBJ databases">
        <title>Whole genome shotgun sequence of Rhizocola hellebori NBRC 109834.</title>
        <authorList>
            <person name="Komaki H."/>
            <person name="Tamura T."/>
        </authorList>
    </citation>
    <scope>NUCLEOTIDE SEQUENCE</scope>
    <source>
        <strain evidence="2">NBRC 109834</strain>
    </source>
</reference>
<comment type="caution">
    <text evidence="2">The sequence shown here is derived from an EMBL/GenBank/DDBJ whole genome shotgun (WGS) entry which is preliminary data.</text>
</comment>
<organism evidence="2 3">
    <name type="scientific">Rhizocola hellebori</name>
    <dbReference type="NCBI Taxonomy" id="1392758"/>
    <lineage>
        <taxon>Bacteria</taxon>
        <taxon>Bacillati</taxon>
        <taxon>Actinomycetota</taxon>
        <taxon>Actinomycetes</taxon>
        <taxon>Micromonosporales</taxon>
        <taxon>Micromonosporaceae</taxon>
        <taxon>Rhizocola</taxon>
    </lineage>
</organism>
<accession>A0A8J3QDX1</accession>
<proteinExistence type="predicted"/>
<evidence type="ECO:0000313" key="3">
    <source>
        <dbReference type="Proteomes" id="UP000612899"/>
    </source>
</evidence>
<evidence type="ECO:0000256" key="1">
    <source>
        <dbReference type="SAM" id="MobiDB-lite"/>
    </source>
</evidence>
<keyword evidence="3" id="KW-1185">Reference proteome</keyword>
<dbReference type="AlphaFoldDB" id="A0A8J3QDX1"/>
<gene>
    <name evidence="2" type="ORF">Rhe02_71750</name>
</gene>
<sequence>MGIVNSKHHLGRVRILQKGIDRPAHQPGLGQTGRLHRREDVRQTAKGQAGRGDRRRGGQHLELAPIETLKRLAEQAGLAYPGNAANNQAAAAFTRHKFSEPG</sequence>
<evidence type="ECO:0000313" key="2">
    <source>
        <dbReference type="EMBL" id="GIH09108.1"/>
    </source>
</evidence>
<feature type="region of interest" description="Disordered" evidence="1">
    <location>
        <begin position="17"/>
        <end position="62"/>
    </location>
</feature>
<name>A0A8J3QDX1_9ACTN</name>